<gene>
    <name evidence="2" type="ORF">SPIL2461_LOCUS20083</name>
</gene>
<dbReference type="PANTHER" id="PTHR33050">
    <property type="entry name" value="REVERSE TRANSCRIPTASE DOMAIN-CONTAINING PROTEIN"/>
    <property type="match status" value="1"/>
</dbReference>
<protein>
    <submittedName>
        <fullName evidence="2">Uncharacterized protein</fullName>
    </submittedName>
</protein>
<keyword evidence="3" id="KW-1185">Reference proteome</keyword>
<evidence type="ECO:0000256" key="1">
    <source>
        <dbReference type="SAM" id="MobiDB-lite"/>
    </source>
</evidence>
<dbReference type="AlphaFoldDB" id="A0A812WY94"/>
<proteinExistence type="predicted"/>
<evidence type="ECO:0000313" key="2">
    <source>
        <dbReference type="EMBL" id="CAE7709347.1"/>
    </source>
</evidence>
<feature type="region of interest" description="Disordered" evidence="1">
    <location>
        <begin position="327"/>
        <end position="355"/>
    </location>
</feature>
<name>A0A812WY94_SYMPI</name>
<sequence length="1013" mass="111823">MVESQLPSDIVVQACCKRLLRAVEAVAAARVAPAVGHLPGQPQQHTSAQSLAAILAPTKTADVSSLLDKASMKTLSFGLQAEQSLWSSMLAHTEQCKAAGKTPFLFVDLTAKESLPMWLTPDQIGGKFHLRDEREWTLEGAQAISSLQDLSRALKSATASARFFRSMPQWLGAFLRYAAVAVATQQLTWPDVMAHIDVVAQLSEQERLKGRPPFLAFVYEELMRKNWARRAEKGDPELNIGTAIQKIDKDMLDISRHRLAEVLKDAGMESREDSAQASGSRPAPAQTTNIAMEMVGRQLSAAEAAQRQAEKVSKQLLDTQQALLKRSQAMSADSMAGEAPVPGKGPGKGSGLSKKQEKAKLWFAKGAARRQEQAKRKWQQTWNCRPGSPVVLECFAGDAVFTLAVMLCEMPCAVPWDVKFGECWDVLTHGSLLVEWARAGKLKHVHLGTPCQSMTWARSPQLRSVEFPWGLPHLAPHQEELVSKGNFFVVFTAELCEALWAAGATFSVENPERSWLWILHPMRRIRELPGVEFCLLFFSDFMVPFRKPTLILHNTATWHQVSDHCHPWPGPLCTLRGQVHFEGKLVFKTHLAQTYPPLMCLRLAWLLREAWTSHPGAPQGTGAQLSTELVEVAAVTRRPPSLGPFLVPFGLGAPVGLSPEMHVEFARQVKHPASQLREFPQDVLDAIEFEGSSSAEEIDAFRSNVLHRVCQLASQLQDEQARWVADAPAAIQGLVARIHGPLWEALLQTAHVQAPDFLRSLREGFPIVGTVSDLRERREFLNLAVLKAFRRVPIKADQLEFAWGVWAHQGVLWVAQHLATQFGTIGAVYSWHRVGYLLKLLIARLFLVPASRYVDDFFGANRAGVALTGGVVLSILASLLGFPCDEGKDSDHSTAMTVLGALCTLSFADRVLFTRVDLEKAAKYQRQLREMLTTQVCTPGDASKLAGRLSFSVSVSGNRVGRAYIKPFFAQANAPLPRNQVSPRMAQSADCLSEKQLQGSPSVRVLVRCGWAE</sequence>
<dbReference type="PANTHER" id="PTHR33050:SF7">
    <property type="entry name" value="RIBONUCLEASE H"/>
    <property type="match status" value="1"/>
</dbReference>
<comment type="caution">
    <text evidence="2">The sequence shown here is derived from an EMBL/GenBank/DDBJ whole genome shotgun (WGS) entry which is preliminary data.</text>
</comment>
<dbReference type="OrthoDB" id="432886at2759"/>
<dbReference type="Proteomes" id="UP000649617">
    <property type="component" value="Unassembled WGS sequence"/>
</dbReference>
<dbReference type="EMBL" id="CAJNIZ010045062">
    <property type="protein sequence ID" value="CAE7709347.1"/>
    <property type="molecule type" value="Genomic_DNA"/>
</dbReference>
<accession>A0A812WY94</accession>
<dbReference type="InterPro" id="IPR052055">
    <property type="entry name" value="Hepadnavirus_pol/RT"/>
</dbReference>
<organism evidence="2 3">
    <name type="scientific">Symbiodinium pilosum</name>
    <name type="common">Dinoflagellate</name>
    <dbReference type="NCBI Taxonomy" id="2952"/>
    <lineage>
        <taxon>Eukaryota</taxon>
        <taxon>Sar</taxon>
        <taxon>Alveolata</taxon>
        <taxon>Dinophyceae</taxon>
        <taxon>Suessiales</taxon>
        <taxon>Symbiodiniaceae</taxon>
        <taxon>Symbiodinium</taxon>
    </lineage>
</organism>
<evidence type="ECO:0000313" key="3">
    <source>
        <dbReference type="Proteomes" id="UP000649617"/>
    </source>
</evidence>
<reference evidence="2" key="1">
    <citation type="submission" date="2021-02" db="EMBL/GenBank/DDBJ databases">
        <authorList>
            <person name="Dougan E. K."/>
            <person name="Rhodes N."/>
            <person name="Thang M."/>
            <person name="Chan C."/>
        </authorList>
    </citation>
    <scope>NUCLEOTIDE SEQUENCE</scope>
</reference>